<keyword evidence="2" id="KW-1185">Reference proteome</keyword>
<dbReference type="EMBL" id="JAGHQL010000187">
    <property type="protein sequence ID" value="KAH0536680.1"/>
    <property type="molecule type" value="Genomic_DNA"/>
</dbReference>
<dbReference type="AlphaFoldDB" id="A0A9P8HW89"/>
<sequence>MRFVVAKFEIGDEVWVKLRVGGLLVANDYEVAQRRRSSGVYEYKLRDPASNKLYKEGQWVKQDKLSASRLVRSPAGTVSGQNL</sequence>
<protein>
    <submittedName>
        <fullName evidence="1">Uncharacterized protein</fullName>
    </submittedName>
</protein>
<gene>
    <name evidence="1" type="ORF">FGG08_006475</name>
</gene>
<dbReference type="OrthoDB" id="3448052at2759"/>
<evidence type="ECO:0000313" key="2">
    <source>
        <dbReference type="Proteomes" id="UP000698800"/>
    </source>
</evidence>
<reference evidence="1" key="1">
    <citation type="submission" date="2021-03" db="EMBL/GenBank/DDBJ databases">
        <title>Comparative genomics and phylogenomic investigation of the class Geoglossomycetes provide insights into ecological specialization and systematics.</title>
        <authorList>
            <person name="Melie T."/>
            <person name="Pirro S."/>
            <person name="Miller A.N."/>
            <person name="Quandt A."/>
        </authorList>
    </citation>
    <scope>NUCLEOTIDE SEQUENCE</scope>
    <source>
        <strain evidence="1">GBOQ0MN5Z8</strain>
    </source>
</reference>
<dbReference type="Proteomes" id="UP000698800">
    <property type="component" value="Unassembled WGS sequence"/>
</dbReference>
<name>A0A9P8HW89_9PEZI</name>
<evidence type="ECO:0000313" key="1">
    <source>
        <dbReference type="EMBL" id="KAH0536680.1"/>
    </source>
</evidence>
<organism evidence="1 2">
    <name type="scientific">Glutinoglossum americanum</name>
    <dbReference type="NCBI Taxonomy" id="1670608"/>
    <lineage>
        <taxon>Eukaryota</taxon>
        <taxon>Fungi</taxon>
        <taxon>Dikarya</taxon>
        <taxon>Ascomycota</taxon>
        <taxon>Pezizomycotina</taxon>
        <taxon>Geoglossomycetes</taxon>
        <taxon>Geoglossales</taxon>
        <taxon>Geoglossaceae</taxon>
        <taxon>Glutinoglossum</taxon>
    </lineage>
</organism>
<proteinExistence type="predicted"/>
<accession>A0A9P8HW89</accession>
<comment type="caution">
    <text evidence="1">The sequence shown here is derived from an EMBL/GenBank/DDBJ whole genome shotgun (WGS) entry which is preliminary data.</text>
</comment>